<reference evidence="4" key="1">
    <citation type="journal article" date="2011" name="Nat. Genet.">
        <title>The genome of the mesopolyploid crop species Brassica rapa.</title>
        <authorList>
            <consortium name="Brassica rapa Genome Sequencing Project Consortium"/>
            <person name="Wang X."/>
            <person name="Wang H."/>
            <person name="Wang J."/>
            <person name="Sun R."/>
            <person name="Wu J."/>
            <person name="Liu S."/>
            <person name="Bai Y."/>
            <person name="Mun J.H."/>
            <person name="Bancroft I."/>
            <person name="Cheng F."/>
            <person name="Huang S."/>
            <person name="Li X."/>
            <person name="Hua W."/>
            <person name="Wang J."/>
            <person name="Wang X."/>
            <person name="Freeling M."/>
            <person name="Pires J.C."/>
            <person name="Paterson A.H."/>
            <person name="Chalhoub B."/>
            <person name="Wang B."/>
            <person name="Hayward A."/>
            <person name="Sharpe A.G."/>
            <person name="Park B.S."/>
            <person name="Weisshaar B."/>
            <person name="Liu B."/>
            <person name="Li B."/>
            <person name="Liu B."/>
            <person name="Tong C."/>
            <person name="Song C."/>
            <person name="Duran C."/>
            <person name="Peng C."/>
            <person name="Geng C."/>
            <person name="Koh C."/>
            <person name="Lin C."/>
            <person name="Edwards D."/>
            <person name="Mu D."/>
            <person name="Shen D."/>
            <person name="Soumpourou E."/>
            <person name="Li F."/>
            <person name="Fraser F."/>
            <person name="Conant G."/>
            <person name="Lassalle G."/>
            <person name="King G.J."/>
            <person name="Bonnema G."/>
            <person name="Tang H."/>
            <person name="Wang H."/>
            <person name="Belcram H."/>
            <person name="Zhou H."/>
            <person name="Hirakawa H."/>
            <person name="Abe H."/>
            <person name="Guo H."/>
            <person name="Wang H."/>
            <person name="Jin H."/>
            <person name="Parkin I.A."/>
            <person name="Batley J."/>
            <person name="Kim J.S."/>
            <person name="Just J."/>
            <person name="Li J."/>
            <person name="Xu J."/>
            <person name="Deng J."/>
            <person name="Kim J.A."/>
            <person name="Li J."/>
            <person name="Yu J."/>
            <person name="Meng J."/>
            <person name="Wang J."/>
            <person name="Min J."/>
            <person name="Poulain J."/>
            <person name="Wang J."/>
            <person name="Hatakeyama K."/>
            <person name="Wu K."/>
            <person name="Wang L."/>
            <person name="Fang L."/>
            <person name="Trick M."/>
            <person name="Links M.G."/>
            <person name="Zhao M."/>
            <person name="Jin M."/>
            <person name="Ramchiary N."/>
            <person name="Drou N."/>
            <person name="Berkman P.J."/>
            <person name="Cai Q."/>
            <person name="Huang Q."/>
            <person name="Li R."/>
            <person name="Tabata S."/>
            <person name="Cheng S."/>
            <person name="Zhang S."/>
            <person name="Zhang S."/>
            <person name="Huang S."/>
            <person name="Sato S."/>
            <person name="Sun S."/>
            <person name="Kwon S.J."/>
            <person name="Choi S.R."/>
            <person name="Lee T.H."/>
            <person name="Fan W."/>
            <person name="Zhao X."/>
            <person name="Tan X."/>
            <person name="Xu X."/>
            <person name="Wang Y."/>
            <person name="Qiu Y."/>
            <person name="Yin Y."/>
            <person name="Li Y."/>
            <person name="Du Y."/>
            <person name="Liao Y."/>
            <person name="Lim Y."/>
            <person name="Narusaka Y."/>
            <person name="Wang Y."/>
            <person name="Wang Z."/>
            <person name="Li Z."/>
            <person name="Wang Z."/>
            <person name="Xiong Z."/>
            <person name="Zhang Z."/>
        </authorList>
    </citation>
    <scope>NUCLEOTIDE SEQUENCE [LARGE SCALE GENOMIC DNA]</scope>
    <source>
        <strain evidence="4">cv. Chiifu-401-42</strain>
    </source>
</reference>
<protein>
    <recommendedName>
        <fullName evidence="1">SCP domain-containing protein</fullName>
    </recommendedName>
</protein>
<dbReference type="STRING" id="51351.M4CET1"/>
<sequence>MVGEPEALELLVDPFNWPICSYNFNTNSCDGSEMCGHYTQIVWRDTKKLECASVVCENGAGVFITCNYDPPGNYVGRETLLRESL</sequence>
<dbReference type="SMR" id="M4CET1"/>
<organism evidence="3 4">
    <name type="scientific">Brassica campestris</name>
    <name type="common">Field mustard</name>
    <dbReference type="NCBI Taxonomy" id="3711"/>
    <lineage>
        <taxon>Eukaryota</taxon>
        <taxon>Viridiplantae</taxon>
        <taxon>Streptophyta</taxon>
        <taxon>Embryophyta</taxon>
        <taxon>Tracheophyta</taxon>
        <taxon>Spermatophyta</taxon>
        <taxon>Magnoliopsida</taxon>
        <taxon>eudicotyledons</taxon>
        <taxon>Gunneridae</taxon>
        <taxon>Pentapetalae</taxon>
        <taxon>rosids</taxon>
        <taxon>malvids</taxon>
        <taxon>Brassicales</taxon>
        <taxon>Brassicaceae</taxon>
        <taxon>Brassiceae</taxon>
        <taxon>Brassica</taxon>
    </lineage>
</organism>
<dbReference type="InParanoid" id="M4CET1"/>
<dbReference type="EMBL" id="LR031577">
    <property type="protein sequence ID" value="VDD17871.1"/>
    <property type="molecule type" value="Genomic_DNA"/>
</dbReference>
<reference evidence="2" key="3">
    <citation type="submission" date="2018-11" db="EMBL/GenBank/DDBJ databases">
        <authorList>
            <consortium name="Genoscope - CEA"/>
            <person name="William W."/>
        </authorList>
    </citation>
    <scope>NUCLEOTIDE SEQUENCE</scope>
</reference>
<dbReference type="InterPro" id="IPR014044">
    <property type="entry name" value="CAP_dom"/>
</dbReference>
<dbReference type="PROSITE" id="PS01010">
    <property type="entry name" value="CRISP_2"/>
    <property type="match status" value="1"/>
</dbReference>
<evidence type="ECO:0000259" key="1">
    <source>
        <dbReference type="SMART" id="SM00198"/>
    </source>
</evidence>
<name>M4CET1_BRACM</name>
<dbReference type="Pfam" id="PF00188">
    <property type="entry name" value="CAP"/>
    <property type="match status" value="1"/>
</dbReference>
<proteinExistence type="predicted"/>
<dbReference type="OMA" id="GSEMCGH"/>
<reference evidence="4" key="2">
    <citation type="journal article" date="2018" name="Hortic Res">
        <title>Improved Brassica rapa reference genome by single-molecule sequencing and chromosome conformation capture technologies.</title>
        <authorList>
            <person name="Zhang L."/>
            <person name="Cai X."/>
            <person name="Wu J."/>
            <person name="Liu M."/>
            <person name="Grob S."/>
            <person name="Cheng F."/>
            <person name="Liang J."/>
            <person name="Cai C."/>
            <person name="Liu Z."/>
            <person name="Liu B."/>
            <person name="Wang F."/>
            <person name="Li S."/>
            <person name="Liu F."/>
            <person name="Li X."/>
            <person name="Cheng L."/>
            <person name="Yang W."/>
            <person name="Li M.H."/>
            <person name="Grossniklaus U."/>
            <person name="Zheng H."/>
            <person name="Wang X."/>
        </authorList>
    </citation>
    <scope>NUCLEOTIDE SEQUENCE [LARGE SCALE GENOMIC DNA]</scope>
    <source>
        <strain evidence="4">cv. Chiifu-401-42</strain>
    </source>
</reference>
<dbReference type="Gene3D" id="3.40.33.10">
    <property type="entry name" value="CAP"/>
    <property type="match status" value="1"/>
</dbReference>
<dbReference type="PANTHER" id="PTHR10334">
    <property type="entry name" value="CYSTEINE-RICH SECRETORY PROTEIN-RELATED"/>
    <property type="match status" value="1"/>
</dbReference>
<evidence type="ECO:0000313" key="4">
    <source>
        <dbReference type="Proteomes" id="UP000011750"/>
    </source>
</evidence>
<dbReference type="SUPFAM" id="SSF55797">
    <property type="entry name" value="PR-1-like"/>
    <property type="match status" value="1"/>
</dbReference>
<dbReference type="InterPro" id="IPR035940">
    <property type="entry name" value="CAP_sf"/>
</dbReference>
<accession>M4CET1</accession>
<dbReference type="InterPro" id="IPR001283">
    <property type="entry name" value="CRISP-related"/>
</dbReference>
<feature type="domain" description="SCP" evidence="1">
    <location>
        <begin position="6"/>
        <end position="76"/>
    </location>
</feature>
<dbReference type="AlphaFoldDB" id="M4CET1"/>
<dbReference type="SMART" id="SM00198">
    <property type="entry name" value="SCP"/>
    <property type="match status" value="1"/>
</dbReference>
<evidence type="ECO:0000313" key="3">
    <source>
        <dbReference type="EnsemblPlants" id="Bra002713.1-P"/>
    </source>
</evidence>
<dbReference type="eggNOG" id="KOG3017">
    <property type="taxonomic scope" value="Eukaryota"/>
</dbReference>
<dbReference type="PRINTS" id="PR00837">
    <property type="entry name" value="V5TPXLIKE"/>
</dbReference>
<dbReference type="Gramene" id="Bra002713.1">
    <property type="protein sequence ID" value="Bra002713.1-P"/>
    <property type="gene ID" value="Bra002713"/>
</dbReference>
<dbReference type="EnsemblPlants" id="Bra002713.1">
    <property type="protein sequence ID" value="Bra002713.1-P"/>
    <property type="gene ID" value="Bra002713"/>
</dbReference>
<dbReference type="GO" id="GO:0005615">
    <property type="term" value="C:extracellular space"/>
    <property type="evidence" value="ECO:0000318"/>
    <property type="project" value="GO_Central"/>
</dbReference>
<dbReference type="InterPro" id="IPR018244">
    <property type="entry name" value="Allrgn_V5/Tpx1_CS"/>
</dbReference>
<accession>A0A3P6D4L1</accession>
<evidence type="ECO:0000313" key="2">
    <source>
        <dbReference type="EMBL" id="VDD17871.1"/>
    </source>
</evidence>
<dbReference type="PROSITE" id="PS01009">
    <property type="entry name" value="CRISP_1"/>
    <property type="match status" value="1"/>
</dbReference>
<gene>
    <name evidence="2" type="ORF">BRAA10T43584Z</name>
</gene>
<keyword evidence="4" id="KW-1185">Reference proteome</keyword>
<dbReference type="HOGENOM" id="CLU_2515835_0_0_1"/>
<dbReference type="Proteomes" id="UP000011750">
    <property type="component" value="Chromosome A10"/>
</dbReference>
<reference evidence="3" key="4">
    <citation type="submission" date="2023-03" db="UniProtKB">
        <authorList>
            <consortium name="EnsemblPlants"/>
        </authorList>
    </citation>
    <scope>IDENTIFICATION</scope>
    <source>
        <strain evidence="3">cv. Chiifu-401-42</strain>
    </source>
</reference>